<keyword evidence="3" id="KW-1185">Reference proteome</keyword>
<evidence type="ECO:0000313" key="2">
    <source>
        <dbReference type="EMBL" id="CAH0363922.1"/>
    </source>
</evidence>
<feature type="compositionally biased region" description="Basic and acidic residues" evidence="1">
    <location>
        <begin position="64"/>
        <end position="78"/>
    </location>
</feature>
<feature type="region of interest" description="Disordered" evidence="1">
    <location>
        <begin position="738"/>
        <end position="757"/>
    </location>
</feature>
<evidence type="ECO:0000313" key="3">
    <source>
        <dbReference type="Proteomes" id="UP000789595"/>
    </source>
</evidence>
<feature type="region of interest" description="Disordered" evidence="1">
    <location>
        <begin position="322"/>
        <end position="348"/>
    </location>
</feature>
<feature type="compositionally biased region" description="Basic and acidic residues" evidence="1">
    <location>
        <begin position="120"/>
        <end position="134"/>
    </location>
</feature>
<feature type="compositionally biased region" description="Pro residues" evidence="1">
    <location>
        <begin position="744"/>
        <end position="754"/>
    </location>
</feature>
<sequence length="764" mass="84134">MEPQEGSDDDARRSQEAARDDSAATMLQGSVRRRNAKQELSQRRQVRDDGAATMLQGSVRRRNAKQELSQRRQVRDDGAATMLQGSVRRRNAKQELSQRRQVRDDGAATMLQGSVRRRNAKQELSQRRQARDDGAATMLQGSVRRRNAKQEVQQRRKVRDDGAATMLQGAVRRRNSKEELSQRRQAREDEADDAALRAAFGSPLYRIDRHGDDVVKTALDDMRKTLPRATAHLDRGQLASPTVREPSADYVANARSAAAKEQYIASRTRPPPPRQTKPSPYGAPILGPAGPVRRRWRAQAAKTTIQGERLETLLPYATPQIRRRQRPASARPAGAGVKAAQARKRPGSVAATRKMVVDQVESKARSTFRGRALAPPKEAAPKPTPFGALKALSGELGVPKRDRDQITTIVKAQILRGRAPTADRILEAHADLLRRHRADAIAAIKACKAREAIVQGALEAAADCDGDQVSAVAPFAAKLEDATRAVELSIREWRRRLARPAPFRYRGCLYGEVVAHERVVFDKAANATDDAQDEVVRWLLRRDAAGGPAEEEDEGFVEPAWDLLERAMAGDIIDAGDERRLRATYEAERALFAERGEAPPPLLKGWGAAAADATLAPLLQPVELSAPAPAPRSVRRKKKKKRRDVMLRRDCDALVPREYRIWQIEHIEALRRNRDDPASPMKRAAAPATIAHIEALRAAEDPTSPLRRAAAPAATPVAPRGFGERFSRGRRLVFGADDEAVNSPAPPPEAPVPPVTATVGFLPA</sequence>
<feature type="region of interest" description="Disordered" evidence="1">
    <location>
        <begin position="261"/>
        <end position="290"/>
    </location>
</feature>
<dbReference type="AlphaFoldDB" id="A0A8J2WPL1"/>
<feature type="region of interest" description="Disordered" evidence="1">
    <location>
        <begin position="1"/>
        <end position="192"/>
    </location>
</feature>
<feature type="compositionally biased region" description="Basic and acidic residues" evidence="1">
    <location>
        <begin position="176"/>
        <end position="188"/>
    </location>
</feature>
<name>A0A8J2WPL1_9STRA</name>
<proteinExistence type="predicted"/>
<accession>A0A8J2WPL1</accession>
<feature type="compositionally biased region" description="Basic and acidic residues" evidence="1">
    <location>
        <begin position="36"/>
        <end position="50"/>
    </location>
</feature>
<feature type="compositionally biased region" description="Basic and acidic residues" evidence="1">
    <location>
        <begin position="148"/>
        <end position="162"/>
    </location>
</feature>
<feature type="compositionally biased region" description="Basic and acidic residues" evidence="1">
    <location>
        <begin position="92"/>
        <end position="106"/>
    </location>
</feature>
<protein>
    <submittedName>
        <fullName evidence="2">Uncharacterized protein</fullName>
    </submittedName>
</protein>
<feature type="compositionally biased region" description="Basic and acidic residues" evidence="1">
    <location>
        <begin position="9"/>
        <end position="22"/>
    </location>
</feature>
<comment type="caution">
    <text evidence="2">The sequence shown here is derived from an EMBL/GenBank/DDBJ whole genome shotgun (WGS) entry which is preliminary data.</text>
</comment>
<evidence type="ECO:0000256" key="1">
    <source>
        <dbReference type="SAM" id="MobiDB-lite"/>
    </source>
</evidence>
<organism evidence="2 3">
    <name type="scientific">Pelagomonas calceolata</name>
    <dbReference type="NCBI Taxonomy" id="35677"/>
    <lineage>
        <taxon>Eukaryota</taxon>
        <taxon>Sar</taxon>
        <taxon>Stramenopiles</taxon>
        <taxon>Ochrophyta</taxon>
        <taxon>Pelagophyceae</taxon>
        <taxon>Pelagomonadales</taxon>
        <taxon>Pelagomonadaceae</taxon>
        <taxon>Pelagomonas</taxon>
    </lineage>
</organism>
<feature type="compositionally biased region" description="Low complexity" evidence="1">
    <location>
        <begin position="327"/>
        <end position="336"/>
    </location>
</feature>
<dbReference type="EMBL" id="CAKKNE010000001">
    <property type="protein sequence ID" value="CAH0363922.1"/>
    <property type="molecule type" value="Genomic_DNA"/>
</dbReference>
<dbReference type="Proteomes" id="UP000789595">
    <property type="component" value="Unassembled WGS sequence"/>
</dbReference>
<reference evidence="2" key="1">
    <citation type="submission" date="2021-11" db="EMBL/GenBank/DDBJ databases">
        <authorList>
            <consortium name="Genoscope - CEA"/>
            <person name="William W."/>
        </authorList>
    </citation>
    <scope>NUCLEOTIDE SEQUENCE</scope>
</reference>
<gene>
    <name evidence="2" type="ORF">PECAL_1P02640</name>
</gene>